<dbReference type="EMBL" id="JAWLKH010000001">
    <property type="protein sequence ID" value="MDV6310633.1"/>
    <property type="molecule type" value="Genomic_DNA"/>
</dbReference>
<evidence type="ECO:0000313" key="1">
    <source>
        <dbReference type="EMBL" id="MDV6310633.1"/>
    </source>
</evidence>
<dbReference type="AlphaFoldDB" id="A0AAE4R2T3"/>
<evidence type="ECO:0000313" key="2">
    <source>
        <dbReference type="Proteomes" id="UP001185922"/>
    </source>
</evidence>
<dbReference type="Proteomes" id="UP001185922">
    <property type="component" value="Unassembled WGS sequence"/>
</dbReference>
<dbReference type="RefSeq" id="WP_316249286.1">
    <property type="nucleotide sequence ID" value="NZ_CP091855.1"/>
</dbReference>
<dbReference type="GeneID" id="89223270"/>
<proteinExistence type="predicted"/>
<sequence length="50" mass="5721">MRTFPIRRTRDEIVELTPGVYLGRALLFASDEDVRLIAYFALRQPVGSPL</sequence>
<gene>
    <name evidence="1" type="ORF">R3Q15_01745</name>
</gene>
<protein>
    <submittedName>
        <fullName evidence="1">Uncharacterized protein</fullName>
    </submittedName>
</protein>
<name>A0AAE4R2T3_9ACTN</name>
<organism evidence="1 2">
    <name type="scientific">Gordonia amicalis</name>
    <dbReference type="NCBI Taxonomy" id="89053"/>
    <lineage>
        <taxon>Bacteria</taxon>
        <taxon>Bacillati</taxon>
        <taxon>Actinomycetota</taxon>
        <taxon>Actinomycetes</taxon>
        <taxon>Mycobacteriales</taxon>
        <taxon>Gordoniaceae</taxon>
        <taxon>Gordonia</taxon>
    </lineage>
</organism>
<comment type="caution">
    <text evidence="1">The sequence shown here is derived from an EMBL/GenBank/DDBJ whole genome shotgun (WGS) entry which is preliminary data.</text>
</comment>
<reference evidence="1" key="1">
    <citation type="submission" date="2023-10" db="EMBL/GenBank/DDBJ databases">
        <title>Development of a sustainable strategy for remediation of hydrocarbon-contaminated territories based on the waste exchange concept.</title>
        <authorList>
            <person name="Krivoruchko A."/>
        </authorList>
    </citation>
    <scope>NUCLEOTIDE SEQUENCE</scope>
    <source>
        <strain evidence="1">IEGM 1279</strain>
    </source>
</reference>
<accession>A0AAE4R2T3</accession>